<comment type="similarity">
    <text evidence="5">Belongs to the globin family.</text>
</comment>
<keyword evidence="3" id="KW-0479">Metal-binding</keyword>
<evidence type="ECO:0000313" key="7">
    <source>
        <dbReference type="Proteomes" id="UP000050761"/>
    </source>
</evidence>
<keyword evidence="4" id="KW-0408">Iron</keyword>
<dbReference type="Pfam" id="PF00042">
    <property type="entry name" value="Globin"/>
    <property type="match status" value="1"/>
</dbReference>
<dbReference type="AlphaFoldDB" id="A0A183GHC0"/>
<dbReference type="CDD" id="cd01040">
    <property type="entry name" value="Mb-like"/>
    <property type="match status" value="1"/>
</dbReference>
<dbReference type="GO" id="GO:0005506">
    <property type="term" value="F:iron ion binding"/>
    <property type="evidence" value="ECO:0007669"/>
    <property type="project" value="InterPro"/>
</dbReference>
<proteinExistence type="inferred from homology"/>
<dbReference type="PANTHER" id="PTHR46783">
    <property type="entry name" value="CYTOGLOBIN"/>
    <property type="match status" value="1"/>
</dbReference>
<dbReference type="InterPro" id="IPR000971">
    <property type="entry name" value="Globin"/>
</dbReference>
<accession>A0A183GHC0</accession>
<dbReference type="InterPro" id="IPR012292">
    <property type="entry name" value="Globin/Proto"/>
</dbReference>
<evidence type="ECO:0000313" key="8">
    <source>
        <dbReference type="WBParaSite" id="HPBE_0002195101-mRNA-1"/>
    </source>
</evidence>
<evidence type="ECO:0000256" key="2">
    <source>
        <dbReference type="ARBA" id="ARBA00022617"/>
    </source>
</evidence>
<evidence type="ECO:0000256" key="1">
    <source>
        <dbReference type="ARBA" id="ARBA00011245"/>
    </source>
</evidence>
<protein>
    <submittedName>
        <fullName evidence="8">GLOBIN domain-containing protein</fullName>
    </submittedName>
</protein>
<keyword evidence="2 5" id="KW-0349">Heme</keyword>
<evidence type="ECO:0000256" key="3">
    <source>
        <dbReference type="ARBA" id="ARBA00022723"/>
    </source>
</evidence>
<dbReference type="GO" id="GO:0019825">
    <property type="term" value="F:oxygen binding"/>
    <property type="evidence" value="ECO:0007669"/>
    <property type="project" value="InterPro"/>
</dbReference>
<dbReference type="GO" id="GO:0005344">
    <property type="term" value="F:oxygen carrier activity"/>
    <property type="evidence" value="ECO:0007669"/>
    <property type="project" value="UniProtKB-KW"/>
</dbReference>
<dbReference type="Proteomes" id="UP000050761">
    <property type="component" value="Unassembled WGS sequence"/>
</dbReference>
<dbReference type="InterPro" id="IPR044399">
    <property type="entry name" value="Mb-like_M"/>
</dbReference>
<comment type="subunit">
    <text evidence="1">Monomer.</text>
</comment>
<dbReference type="PANTHER" id="PTHR46783:SF1">
    <property type="entry name" value="CYTOGLOBIN-1-RELATED"/>
    <property type="match status" value="1"/>
</dbReference>
<dbReference type="GO" id="GO:0016491">
    <property type="term" value="F:oxidoreductase activity"/>
    <property type="evidence" value="ECO:0007669"/>
    <property type="project" value="TreeGrafter"/>
</dbReference>
<dbReference type="WBParaSite" id="HPBE_0002195101-mRNA-1">
    <property type="protein sequence ID" value="HPBE_0002195101-mRNA-1"/>
    <property type="gene ID" value="HPBE_0002195101"/>
</dbReference>
<sequence length="124" mass="14171">LLFAEFPQYKGIWPQFRQIPDSSLISSDKLRSHATVYMAGLKKIVAVLDNNNELIEATQRIATSHCKWNICKFHIENMVPGLLEVLNLCMDGNMTPEISHSWETLYDIIGNMITLQKGVRRPVI</sequence>
<keyword evidence="5" id="KW-0561">Oxygen transport</keyword>
<evidence type="ECO:0000256" key="5">
    <source>
        <dbReference type="RuleBase" id="RU000356"/>
    </source>
</evidence>
<dbReference type="InterPro" id="IPR013314">
    <property type="entry name" value="Globin_lamprey/hagfish"/>
</dbReference>
<dbReference type="InterPro" id="IPR009050">
    <property type="entry name" value="Globin-like_sf"/>
</dbReference>
<organism evidence="7 8">
    <name type="scientific">Heligmosomoides polygyrus</name>
    <name type="common">Parasitic roundworm</name>
    <dbReference type="NCBI Taxonomy" id="6339"/>
    <lineage>
        <taxon>Eukaryota</taxon>
        <taxon>Metazoa</taxon>
        <taxon>Ecdysozoa</taxon>
        <taxon>Nematoda</taxon>
        <taxon>Chromadorea</taxon>
        <taxon>Rhabditida</taxon>
        <taxon>Rhabditina</taxon>
        <taxon>Rhabditomorpha</taxon>
        <taxon>Strongyloidea</taxon>
        <taxon>Heligmosomidae</taxon>
        <taxon>Heligmosomoides</taxon>
    </lineage>
</organism>
<keyword evidence="5" id="KW-0813">Transport</keyword>
<dbReference type="GO" id="GO:0020037">
    <property type="term" value="F:heme binding"/>
    <property type="evidence" value="ECO:0007669"/>
    <property type="project" value="InterPro"/>
</dbReference>
<evidence type="ECO:0000256" key="4">
    <source>
        <dbReference type="ARBA" id="ARBA00023004"/>
    </source>
</evidence>
<evidence type="ECO:0000259" key="6">
    <source>
        <dbReference type="PROSITE" id="PS01033"/>
    </source>
</evidence>
<reference evidence="8" key="1">
    <citation type="submission" date="2019-09" db="UniProtKB">
        <authorList>
            <consortium name="WormBaseParasite"/>
        </authorList>
    </citation>
    <scope>IDENTIFICATION</scope>
</reference>
<dbReference type="Gene3D" id="1.10.490.10">
    <property type="entry name" value="Globins"/>
    <property type="match status" value="1"/>
</dbReference>
<dbReference type="PROSITE" id="PS01033">
    <property type="entry name" value="GLOBIN"/>
    <property type="match status" value="1"/>
</dbReference>
<keyword evidence="7" id="KW-1185">Reference proteome</keyword>
<feature type="domain" description="Globin" evidence="6">
    <location>
        <begin position="1"/>
        <end position="118"/>
    </location>
</feature>
<dbReference type="SUPFAM" id="SSF46458">
    <property type="entry name" value="Globin-like"/>
    <property type="match status" value="1"/>
</dbReference>
<name>A0A183GHC0_HELPZ</name>